<dbReference type="InterPro" id="IPR011990">
    <property type="entry name" value="TPR-like_helical_dom_sf"/>
</dbReference>
<feature type="domain" description="MurNAc-LAA" evidence="7">
    <location>
        <begin position="241"/>
        <end position="397"/>
    </location>
</feature>
<evidence type="ECO:0000256" key="5">
    <source>
        <dbReference type="PROSITE-ProRule" id="PRU00339"/>
    </source>
</evidence>
<proteinExistence type="predicted"/>
<feature type="compositionally biased region" description="Basic and acidic residues" evidence="6">
    <location>
        <begin position="141"/>
        <end position="154"/>
    </location>
</feature>
<dbReference type="AlphaFoldDB" id="A0A7K3NI90"/>
<dbReference type="CDD" id="cd02696">
    <property type="entry name" value="MurNAc-LAA"/>
    <property type="match status" value="1"/>
</dbReference>
<evidence type="ECO:0000256" key="1">
    <source>
        <dbReference type="ARBA" id="ARBA00001561"/>
    </source>
</evidence>
<dbReference type="GO" id="GO:0051536">
    <property type="term" value="F:iron-sulfur cluster binding"/>
    <property type="evidence" value="ECO:0007669"/>
    <property type="project" value="UniProtKB-KW"/>
</dbReference>
<dbReference type="GO" id="GO:0009253">
    <property type="term" value="P:peptidoglycan catabolic process"/>
    <property type="evidence" value="ECO:0007669"/>
    <property type="project" value="InterPro"/>
</dbReference>
<dbReference type="Gene3D" id="1.25.40.10">
    <property type="entry name" value="Tetratricopeptide repeat domain"/>
    <property type="match status" value="1"/>
</dbReference>
<dbReference type="Proteomes" id="UP000469724">
    <property type="component" value="Unassembled WGS sequence"/>
</dbReference>
<dbReference type="EMBL" id="JAAGRQ010000011">
    <property type="protein sequence ID" value="NDY55902.1"/>
    <property type="molecule type" value="Genomic_DNA"/>
</dbReference>
<feature type="repeat" description="TPR" evidence="5">
    <location>
        <begin position="83"/>
        <end position="116"/>
    </location>
</feature>
<evidence type="ECO:0000313" key="8">
    <source>
        <dbReference type="EMBL" id="NDY55902.1"/>
    </source>
</evidence>
<dbReference type="Pfam" id="PF13432">
    <property type="entry name" value="TPR_16"/>
    <property type="match status" value="1"/>
</dbReference>
<feature type="region of interest" description="Disordered" evidence="6">
    <location>
        <begin position="134"/>
        <end position="154"/>
    </location>
</feature>
<organism evidence="8 9">
    <name type="scientific">Desulfolutivibrio sulfodismutans</name>
    <dbReference type="NCBI Taxonomy" id="63561"/>
    <lineage>
        <taxon>Bacteria</taxon>
        <taxon>Pseudomonadati</taxon>
        <taxon>Thermodesulfobacteriota</taxon>
        <taxon>Desulfovibrionia</taxon>
        <taxon>Desulfovibrionales</taxon>
        <taxon>Desulfovibrionaceae</taxon>
        <taxon>Desulfolutivibrio</taxon>
    </lineage>
</organism>
<dbReference type="SUPFAM" id="SSF48452">
    <property type="entry name" value="TPR-like"/>
    <property type="match status" value="1"/>
</dbReference>
<name>A0A7K3NI90_9BACT</name>
<dbReference type="PANTHER" id="PTHR30404:SF0">
    <property type="entry name" value="N-ACETYLMURAMOYL-L-ALANINE AMIDASE AMIC"/>
    <property type="match status" value="1"/>
</dbReference>
<dbReference type="InterPro" id="IPR002508">
    <property type="entry name" value="MurNAc-LAA_cat"/>
</dbReference>
<sequence length="409" mass="41743">MPMSDIAKFQAGKGTPAAPCRANRRRFLIRLAGFAAVAALSPLSLSLAAADPLAAAQHLLDAGKVEEAVASLRRITAADPRNERAFILLGRAFAQSGKPAPALAAFREALRINPADTYTRMLADILAQRPIPDEPVTGTKYGEKGGRRSASRLEKTARAEREAFVAGNGRLPPGAGPFRLVIDAGHGGPDVGGVGASGLQEKDVALDLALLTAREIQGADTGMAVFLTRMSDIRLSTAARAACADLYAADLFVSLHAPSVEDAAVSGLHLFTRQGGGGQDAVAKAVAGFENRLAGAVPGFPRAGLHGVEAGLVREGVARRQTGYSARYAALLAESVGGGPFSGKGGVAGAGLSLLNAVDAPAVFAAMGFLSNAKDAAVLADADRRRELAASLARAILSAARAANGKASG</sequence>
<dbReference type="RefSeq" id="WP_163300956.1">
    <property type="nucleotide sequence ID" value="NZ_JAAGRQ010000011.1"/>
</dbReference>
<keyword evidence="3" id="KW-0378">Hydrolase</keyword>
<dbReference type="PROSITE" id="PS50005">
    <property type="entry name" value="TPR"/>
    <property type="match status" value="1"/>
</dbReference>
<dbReference type="EC" id="3.5.1.28" evidence="2"/>
<evidence type="ECO:0000259" key="7">
    <source>
        <dbReference type="SMART" id="SM00646"/>
    </source>
</evidence>
<dbReference type="Gene3D" id="3.40.630.40">
    <property type="entry name" value="Zn-dependent exopeptidases"/>
    <property type="match status" value="1"/>
</dbReference>
<accession>A0A7K3NI90</accession>
<dbReference type="InterPro" id="IPR050695">
    <property type="entry name" value="N-acetylmuramoyl_amidase_3"/>
</dbReference>
<keyword evidence="5" id="KW-0802">TPR repeat</keyword>
<comment type="catalytic activity">
    <reaction evidence="1">
        <text>Hydrolyzes the link between N-acetylmuramoyl residues and L-amino acid residues in certain cell-wall glycopeptides.</text>
        <dbReference type="EC" id="3.5.1.28"/>
    </reaction>
</comment>
<dbReference type="InterPro" id="IPR006311">
    <property type="entry name" value="TAT_signal"/>
</dbReference>
<keyword evidence="4" id="KW-0408">Iron</keyword>
<protein>
    <recommendedName>
        <fullName evidence="2">N-acetylmuramoyl-L-alanine amidase</fullName>
        <ecNumber evidence="2">3.5.1.28</ecNumber>
    </recommendedName>
</protein>
<dbReference type="GO" id="GO:0008745">
    <property type="term" value="F:N-acetylmuramoyl-L-alanine amidase activity"/>
    <property type="evidence" value="ECO:0007669"/>
    <property type="project" value="UniProtKB-EC"/>
</dbReference>
<dbReference type="PANTHER" id="PTHR30404">
    <property type="entry name" value="N-ACETYLMURAMOYL-L-ALANINE AMIDASE"/>
    <property type="match status" value="1"/>
</dbReference>
<dbReference type="SMART" id="SM00646">
    <property type="entry name" value="Ami_3"/>
    <property type="match status" value="1"/>
</dbReference>
<evidence type="ECO:0000313" key="9">
    <source>
        <dbReference type="Proteomes" id="UP000469724"/>
    </source>
</evidence>
<comment type="caution">
    <text evidence="8">The sequence shown here is derived from an EMBL/GenBank/DDBJ whole genome shotgun (WGS) entry which is preliminary data.</text>
</comment>
<gene>
    <name evidence="8" type="ORF">G3N56_03985</name>
</gene>
<keyword evidence="9" id="KW-1185">Reference proteome</keyword>
<dbReference type="SMART" id="SM00028">
    <property type="entry name" value="TPR"/>
    <property type="match status" value="1"/>
</dbReference>
<dbReference type="GO" id="GO:0030288">
    <property type="term" value="C:outer membrane-bounded periplasmic space"/>
    <property type="evidence" value="ECO:0007669"/>
    <property type="project" value="TreeGrafter"/>
</dbReference>
<dbReference type="PROSITE" id="PS51318">
    <property type="entry name" value="TAT"/>
    <property type="match status" value="1"/>
</dbReference>
<evidence type="ECO:0000256" key="4">
    <source>
        <dbReference type="ARBA" id="ARBA00023014"/>
    </source>
</evidence>
<evidence type="ECO:0000256" key="2">
    <source>
        <dbReference type="ARBA" id="ARBA00011901"/>
    </source>
</evidence>
<keyword evidence="4" id="KW-0411">Iron-sulfur</keyword>
<evidence type="ECO:0000256" key="3">
    <source>
        <dbReference type="ARBA" id="ARBA00022801"/>
    </source>
</evidence>
<dbReference type="Pfam" id="PF01520">
    <property type="entry name" value="Amidase_3"/>
    <property type="match status" value="1"/>
</dbReference>
<keyword evidence="4" id="KW-0479">Metal-binding</keyword>
<dbReference type="SUPFAM" id="SSF53187">
    <property type="entry name" value="Zn-dependent exopeptidases"/>
    <property type="match status" value="1"/>
</dbReference>
<evidence type="ECO:0000256" key="6">
    <source>
        <dbReference type="SAM" id="MobiDB-lite"/>
    </source>
</evidence>
<dbReference type="InterPro" id="IPR019734">
    <property type="entry name" value="TPR_rpt"/>
</dbReference>
<reference evidence="8 9" key="1">
    <citation type="submission" date="2020-02" db="EMBL/GenBank/DDBJ databases">
        <title>Comparative genomics of sulfur disproportionating microorganisms.</title>
        <authorList>
            <person name="Ward L.M."/>
            <person name="Bertran E."/>
            <person name="Johnston D.T."/>
        </authorList>
    </citation>
    <scope>NUCLEOTIDE SEQUENCE [LARGE SCALE GENOMIC DNA]</scope>
    <source>
        <strain evidence="8 9">DSM 3696</strain>
    </source>
</reference>